<dbReference type="InterPro" id="IPR046980">
    <property type="entry name" value="KefG/KefF"/>
</dbReference>
<dbReference type="Pfam" id="PF02525">
    <property type="entry name" value="Flavodoxin_2"/>
    <property type="match status" value="1"/>
</dbReference>
<dbReference type="RefSeq" id="WP_332287884.1">
    <property type="nucleotide sequence ID" value="NZ_JAZIBG010000009.1"/>
</dbReference>
<dbReference type="EMBL" id="JAZIBG010000009">
    <property type="protein sequence ID" value="MEF7612972.1"/>
    <property type="molecule type" value="Genomic_DNA"/>
</dbReference>
<dbReference type="PANTHER" id="PTHR47307">
    <property type="entry name" value="GLUTATHIONE-REGULATED POTASSIUM-EFFLUX SYSTEM ANCILLARY PROTEIN KEFG"/>
    <property type="match status" value="1"/>
</dbReference>
<keyword evidence="1 3" id="KW-0560">Oxidoreductase</keyword>
<feature type="domain" description="Flavodoxin-like fold" evidence="2">
    <location>
        <begin position="1"/>
        <end position="169"/>
    </location>
</feature>
<dbReference type="InterPro" id="IPR029039">
    <property type="entry name" value="Flavoprotein-like_sf"/>
</dbReference>
<organism evidence="3 4">
    <name type="scientific">Aquincola agrisoli</name>
    <dbReference type="NCBI Taxonomy" id="3119538"/>
    <lineage>
        <taxon>Bacteria</taxon>
        <taxon>Pseudomonadati</taxon>
        <taxon>Pseudomonadota</taxon>
        <taxon>Betaproteobacteria</taxon>
        <taxon>Burkholderiales</taxon>
        <taxon>Sphaerotilaceae</taxon>
        <taxon>Aquincola</taxon>
    </lineage>
</organism>
<dbReference type="GO" id="GO:0003955">
    <property type="term" value="F:NAD(P)H dehydrogenase (quinone) activity"/>
    <property type="evidence" value="ECO:0007669"/>
    <property type="project" value="TreeGrafter"/>
</dbReference>
<evidence type="ECO:0000313" key="3">
    <source>
        <dbReference type="EMBL" id="MEF7612972.1"/>
    </source>
</evidence>
<name>A0AAW9QC36_9BURK</name>
<evidence type="ECO:0000256" key="1">
    <source>
        <dbReference type="ARBA" id="ARBA00023002"/>
    </source>
</evidence>
<dbReference type="SUPFAM" id="SSF52218">
    <property type="entry name" value="Flavoproteins"/>
    <property type="match status" value="1"/>
</dbReference>
<evidence type="ECO:0000313" key="4">
    <source>
        <dbReference type="Proteomes" id="UP001336250"/>
    </source>
</evidence>
<dbReference type="EC" id="1.-.-.-" evidence="3"/>
<dbReference type="AlphaFoldDB" id="A0AAW9QC36"/>
<reference evidence="3 4" key="1">
    <citation type="submission" date="2024-02" db="EMBL/GenBank/DDBJ databases">
        <title>Genome sequence of Aquincola sp. MAHUQ-54.</title>
        <authorList>
            <person name="Huq M.A."/>
        </authorList>
    </citation>
    <scope>NUCLEOTIDE SEQUENCE [LARGE SCALE GENOMIC DNA]</scope>
    <source>
        <strain evidence="3 4">MAHUQ-54</strain>
    </source>
</reference>
<keyword evidence="4" id="KW-1185">Reference proteome</keyword>
<protein>
    <submittedName>
        <fullName evidence="3">NAD(P)H-dependent oxidoreductase</fullName>
        <ecNumber evidence="3">1.-.-.-</ecNumber>
    </submittedName>
</protein>
<dbReference type="GO" id="GO:0009055">
    <property type="term" value="F:electron transfer activity"/>
    <property type="evidence" value="ECO:0007669"/>
    <property type="project" value="TreeGrafter"/>
</dbReference>
<dbReference type="Gene3D" id="3.40.50.360">
    <property type="match status" value="1"/>
</dbReference>
<accession>A0AAW9QC36</accession>
<comment type="caution">
    <text evidence="3">The sequence shown here is derived from an EMBL/GenBank/DDBJ whole genome shotgun (WGS) entry which is preliminary data.</text>
</comment>
<dbReference type="GO" id="GO:0010181">
    <property type="term" value="F:FMN binding"/>
    <property type="evidence" value="ECO:0007669"/>
    <property type="project" value="TreeGrafter"/>
</dbReference>
<dbReference type="PANTHER" id="PTHR47307:SF1">
    <property type="entry name" value="GLUTATHIONE-REGULATED POTASSIUM-EFFLUX SYSTEM ANCILLARY PROTEIN KEFG"/>
    <property type="match status" value="1"/>
</dbReference>
<evidence type="ECO:0000259" key="2">
    <source>
        <dbReference type="Pfam" id="PF02525"/>
    </source>
</evidence>
<proteinExistence type="predicted"/>
<dbReference type="Proteomes" id="UP001336250">
    <property type="component" value="Unassembled WGS sequence"/>
</dbReference>
<sequence>MKTLVLVAHPNLETSRINKAWARALRRQPGVTVVDLAAKYPDHAIDILEEQALLLAHDRYVLQFPLYWYSSPPILKSWIDAVLQPGFAYAVGGTRLRGKEWMVSTSVGSTEDGYRAGGHNQFTVDEMLRPFQQTAAYTGGIYRSPYCFYRAMLATEADIVEGTRRMLQHVLRPGIDPEGEHERFVIDSLNAIFQRADETPA</sequence>
<gene>
    <name evidence="3" type="ORF">V4F39_03545</name>
</gene>
<dbReference type="InterPro" id="IPR003680">
    <property type="entry name" value="Flavodoxin_fold"/>
</dbReference>